<evidence type="ECO:0000256" key="7">
    <source>
        <dbReference type="HAMAP-Rule" id="MF_00484"/>
    </source>
</evidence>
<evidence type="ECO:0000256" key="6">
    <source>
        <dbReference type="ARBA" id="ARBA00023056"/>
    </source>
</evidence>
<evidence type="ECO:0000313" key="11">
    <source>
        <dbReference type="Proteomes" id="UP001144256"/>
    </source>
</evidence>
<name>A0A9W5YEY9_9FIRM</name>
<evidence type="ECO:0000256" key="4">
    <source>
        <dbReference type="ARBA" id="ARBA00022676"/>
    </source>
</evidence>
<keyword evidence="4 7" id="KW-0328">Glycosyltransferase</keyword>
<dbReference type="PANTHER" id="PTHR45825:SF11">
    <property type="entry name" value="ALPHA AMYLASE DOMAIN-CONTAINING PROTEIN"/>
    <property type="match status" value="1"/>
</dbReference>
<dbReference type="Pfam" id="PF08323">
    <property type="entry name" value="Glyco_transf_5"/>
    <property type="match status" value="1"/>
</dbReference>
<comment type="caution">
    <text evidence="7">Lacks conserved residue(s) required for the propagation of feature annotation.</text>
</comment>
<dbReference type="InterPro" id="IPR011835">
    <property type="entry name" value="GS/SS"/>
</dbReference>
<proteinExistence type="inferred from homology"/>
<evidence type="ECO:0000259" key="8">
    <source>
        <dbReference type="Pfam" id="PF00534"/>
    </source>
</evidence>
<reference evidence="10" key="1">
    <citation type="submission" date="2022-06" db="EMBL/GenBank/DDBJ databases">
        <title>Vallitalea longa sp. nov., an anaerobic bacterium isolated from marine sediment.</title>
        <authorList>
            <person name="Hirano S."/>
            <person name="Terahara T."/>
            <person name="Mori K."/>
            <person name="Hamada M."/>
            <person name="Matsumoto R."/>
            <person name="Kobayashi T."/>
        </authorList>
    </citation>
    <scope>NUCLEOTIDE SEQUENCE</scope>
    <source>
        <strain evidence="10">SH18-1</strain>
    </source>
</reference>
<dbReference type="NCBIfam" id="TIGR02095">
    <property type="entry name" value="glgA"/>
    <property type="match status" value="1"/>
</dbReference>
<dbReference type="InterPro" id="IPR013534">
    <property type="entry name" value="Starch_synth_cat_dom"/>
</dbReference>
<keyword evidence="6 7" id="KW-0320">Glycogen biosynthesis</keyword>
<comment type="caution">
    <text evidence="10">The sequence shown here is derived from an EMBL/GenBank/DDBJ whole genome shotgun (WGS) entry which is preliminary data.</text>
</comment>
<evidence type="ECO:0000256" key="5">
    <source>
        <dbReference type="ARBA" id="ARBA00022679"/>
    </source>
</evidence>
<dbReference type="Pfam" id="PF00534">
    <property type="entry name" value="Glycos_transf_1"/>
    <property type="match status" value="1"/>
</dbReference>
<dbReference type="Proteomes" id="UP001144256">
    <property type="component" value="Unassembled WGS sequence"/>
</dbReference>
<organism evidence="10 11">
    <name type="scientific">Vallitalea longa</name>
    <dbReference type="NCBI Taxonomy" id="2936439"/>
    <lineage>
        <taxon>Bacteria</taxon>
        <taxon>Bacillati</taxon>
        <taxon>Bacillota</taxon>
        <taxon>Clostridia</taxon>
        <taxon>Lachnospirales</taxon>
        <taxon>Vallitaleaceae</taxon>
        <taxon>Vallitalea</taxon>
    </lineage>
</organism>
<comment type="function">
    <text evidence="2 7">Synthesizes alpha-1,4-glucan chains using ADP-glucose.</text>
</comment>
<evidence type="ECO:0000256" key="1">
    <source>
        <dbReference type="ARBA" id="ARBA00001478"/>
    </source>
</evidence>
<keyword evidence="11" id="KW-1185">Reference proteome</keyword>
<dbReference type="EMBL" id="BRLB01000022">
    <property type="protein sequence ID" value="GKX31829.1"/>
    <property type="molecule type" value="Genomic_DNA"/>
</dbReference>
<feature type="domain" description="Starch synthase catalytic" evidence="9">
    <location>
        <begin position="7"/>
        <end position="239"/>
    </location>
</feature>
<dbReference type="GO" id="GO:0005978">
    <property type="term" value="P:glycogen biosynthetic process"/>
    <property type="evidence" value="ECO:0007669"/>
    <property type="project" value="UniProtKB-UniRule"/>
</dbReference>
<dbReference type="HAMAP" id="MF_00484">
    <property type="entry name" value="Glycogen_synth"/>
    <property type="match status" value="1"/>
</dbReference>
<evidence type="ECO:0000256" key="2">
    <source>
        <dbReference type="ARBA" id="ARBA00002764"/>
    </source>
</evidence>
<dbReference type="SUPFAM" id="SSF53756">
    <property type="entry name" value="UDP-Glycosyltransferase/glycogen phosphorylase"/>
    <property type="match status" value="1"/>
</dbReference>
<dbReference type="Gene3D" id="3.40.50.2000">
    <property type="entry name" value="Glycogen Phosphorylase B"/>
    <property type="match status" value="2"/>
</dbReference>
<evidence type="ECO:0000259" key="9">
    <source>
        <dbReference type="Pfam" id="PF08323"/>
    </source>
</evidence>
<feature type="domain" description="Glycosyl transferase family 1" evidence="8">
    <location>
        <begin position="289"/>
        <end position="448"/>
    </location>
</feature>
<comment type="pathway">
    <text evidence="7">Glycan biosynthesis; glycogen biosynthesis.</text>
</comment>
<dbReference type="EC" id="2.4.1.21" evidence="7"/>
<dbReference type="InterPro" id="IPR001296">
    <property type="entry name" value="Glyco_trans_1"/>
</dbReference>
<evidence type="ECO:0000313" key="10">
    <source>
        <dbReference type="EMBL" id="GKX31829.1"/>
    </source>
</evidence>
<dbReference type="AlphaFoldDB" id="A0A9W5YEY9"/>
<gene>
    <name evidence="7 10" type="primary">glgA</name>
    <name evidence="10" type="ORF">SH1V18_43090</name>
</gene>
<dbReference type="CDD" id="cd03791">
    <property type="entry name" value="GT5_Glycogen_synthase_DULL1-like"/>
    <property type="match status" value="1"/>
</dbReference>
<protein>
    <recommendedName>
        <fullName evidence="7">Glycogen synthase</fullName>
        <ecNumber evidence="7">2.4.1.21</ecNumber>
    </recommendedName>
    <alternativeName>
        <fullName evidence="7">Starch [bacterial glycogen] synthase</fullName>
    </alternativeName>
</protein>
<dbReference type="RefSeq" id="WP_281819144.1">
    <property type="nucleotide sequence ID" value="NZ_BRLB01000022.1"/>
</dbReference>
<keyword evidence="5 7" id="KW-0808">Transferase</keyword>
<comment type="similarity">
    <text evidence="3 7">Belongs to the glycosyltransferase 1 family. Bacterial/plant glycogen synthase subfamily.</text>
</comment>
<dbReference type="GO" id="GO:0004373">
    <property type="term" value="F:alpha-1,4-glucan glucosyltransferase (UDP-glucose donor) activity"/>
    <property type="evidence" value="ECO:0007669"/>
    <property type="project" value="InterPro"/>
</dbReference>
<comment type="catalytic activity">
    <reaction evidence="1 7">
        <text>[(1-&gt;4)-alpha-D-glucosyl](n) + ADP-alpha-D-glucose = [(1-&gt;4)-alpha-D-glucosyl](n+1) + ADP + H(+)</text>
        <dbReference type="Rhea" id="RHEA:18189"/>
        <dbReference type="Rhea" id="RHEA-COMP:9584"/>
        <dbReference type="Rhea" id="RHEA-COMP:9587"/>
        <dbReference type="ChEBI" id="CHEBI:15378"/>
        <dbReference type="ChEBI" id="CHEBI:15444"/>
        <dbReference type="ChEBI" id="CHEBI:57498"/>
        <dbReference type="ChEBI" id="CHEBI:456216"/>
        <dbReference type="EC" id="2.4.1.21"/>
    </reaction>
</comment>
<dbReference type="GO" id="GO:0009011">
    <property type="term" value="F:alpha-1,4-glucan glucosyltransferase (ADP-glucose donor) activity"/>
    <property type="evidence" value="ECO:0007669"/>
    <property type="project" value="UniProtKB-UniRule"/>
</dbReference>
<sequence length="480" mass="55976">MINNTLNILYVSAEISPFGTTGGLGDVSECLPEVLAENGLKVIRVMPKYKKIEEKFVLKKIKSFIIEIEGKTRVCHIYKYEEKKLTTYFIGSDDYFERDNFYGYEDDDIRFGFFSKAVLQMLILLNIKPDVIHLNDWHTGLIPFLLKKEYSKIYFYDNIKTIYTIHNLQYQGVFDKRSIERLGLSYKYYDSEILEYYGNISFMKGGIVCSDLINTVSYNYAEEIQTPQFGYGLDGILRKYKNKICGIINGIHYDKFNCETDRCIYRNYNVDDVIIAKEENKHYLQQRVSLPTKKVPLIGMISRLSEQKGIDLCIQAIEKLIDKDIQFIILGTGDKEYERLLTSVSARYPDKVKVIIDFNNEMARHIYAGCDFFLMPSLFEPCGLSQIYSMRFGTVPIVRRTGGLIDTVEPFDSDSLEGTGFMFDKYDIDDFMESINNALDIYYERTKWNILVENCMGQRFTWDKSAKEYIEKYKQLILPS</sequence>
<evidence type="ECO:0000256" key="3">
    <source>
        <dbReference type="ARBA" id="ARBA00010281"/>
    </source>
</evidence>
<dbReference type="PANTHER" id="PTHR45825">
    <property type="entry name" value="GRANULE-BOUND STARCH SYNTHASE 1, CHLOROPLASTIC/AMYLOPLASTIC"/>
    <property type="match status" value="1"/>
</dbReference>
<accession>A0A9W5YEY9</accession>